<dbReference type="AlphaFoldDB" id="A0A9P6L3N9"/>
<keyword evidence="3" id="KW-1185">Reference proteome</keyword>
<reference evidence="2" key="2">
    <citation type="submission" date="2020-11" db="EMBL/GenBank/DDBJ databases">
        <authorList>
            <consortium name="DOE Joint Genome Institute"/>
            <person name="Kuo A."/>
            <person name="Miyauchi S."/>
            <person name="Kiss E."/>
            <person name="Drula E."/>
            <person name="Kohler A."/>
            <person name="Sanchez-Garcia M."/>
            <person name="Andreopoulos B."/>
            <person name="Barry K.W."/>
            <person name="Bonito G."/>
            <person name="Buee M."/>
            <person name="Carver A."/>
            <person name="Chen C."/>
            <person name="Cichocki N."/>
            <person name="Clum A."/>
            <person name="Culley D."/>
            <person name="Crous P.W."/>
            <person name="Fauchery L."/>
            <person name="Girlanda M."/>
            <person name="Hayes R."/>
            <person name="Keri Z."/>
            <person name="Labutti K."/>
            <person name="Lipzen A."/>
            <person name="Lombard V."/>
            <person name="Magnuson J."/>
            <person name="Maillard F."/>
            <person name="Morin E."/>
            <person name="Murat C."/>
            <person name="Nolan M."/>
            <person name="Ohm R."/>
            <person name="Pangilinan J."/>
            <person name="Pereira M."/>
            <person name="Perotto S."/>
            <person name="Peter M."/>
            <person name="Riley R."/>
            <person name="Sitrit Y."/>
            <person name="Stielow B."/>
            <person name="Szollosi G."/>
            <person name="Zifcakova L."/>
            <person name="Stursova M."/>
            <person name="Spatafora J.W."/>
            <person name="Tedersoo L."/>
            <person name="Vaario L.-M."/>
            <person name="Yamada A."/>
            <person name="Yan M."/>
            <person name="Wang P."/>
            <person name="Xu J."/>
            <person name="Bruns T."/>
            <person name="Baldrian P."/>
            <person name="Vilgalys R."/>
            <person name="Henrissat B."/>
            <person name="Grigoriev I.V."/>
            <person name="Hibbett D."/>
            <person name="Nagy L.G."/>
            <person name="Martin F.M."/>
        </authorList>
    </citation>
    <scope>NUCLEOTIDE SEQUENCE</scope>
    <source>
        <strain evidence="2">UH-Tt-Lm1</strain>
    </source>
</reference>
<reference evidence="2" key="1">
    <citation type="journal article" date="2020" name="Nat. Commun.">
        <title>Large-scale genome sequencing of mycorrhizal fungi provides insights into the early evolution of symbiotic traits.</title>
        <authorList>
            <person name="Miyauchi S."/>
            <person name="Kiss E."/>
            <person name="Kuo A."/>
            <person name="Drula E."/>
            <person name="Kohler A."/>
            <person name="Sanchez-Garcia M."/>
            <person name="Morin E."/>
            <person name="Andreopoulos B."/>
            <person name="Barry K.W."/>
            <person name="Bonito G."/>
            <person name="Buee M."/>
            <person name="Carver A."/>
            <person name="Chen C."/>
            <person name="Cichocki N."/>
            <person name="Clum A."/>
            <person name="Culley D."/>
            <person name="Crous P.W."/>
            <person name="Fauchery L."/>
            <person name="Girlanda M."/>
            <person name="Hayes R.D."/>
            <person name="Keri Z."/>
            <person name="LaButti K."/>
            <person name="Lipzen A."/>
            <person name="Lombard V."/>
            <person name="Magnuson J."/>
            <person name="Maillard F."/>
            <person name="Murat C."/>
            <person name="Nolan M."/>
            <person name="Ohm R.A."/>
            <person name="Pangilinan J."/>
            <person name="Pereira M.F."/>
            <person name="Perotto S."/>
            <person name="Peter M."/>
            <person name="Pfister S."/>
            <person name="Riley R."/>
            <person name="Sitrit Y."/>
            <person name="Stielow J.B."/>
            <person name="Szollosi G."/>
            <person name="Zifcakova L."/>
            <person name="Stursova M."/>
            <person name="Spatafora J.W."/>
            <person name="Tedersoo L."/>
            <person name="Vaario L.M."/>
            <person name="Yamada A."/>
            <person name="Yan M."/>
            <person name="Wang P."/>
            <person name="Xu J."/>
            <person name="Bruns T."/>
            <person name="Baldrian P."/>
            <person name="Vilgalys R."/>
            <person name="Dunand C."/>
            <person name="Henrissat B."/>
            <person name="Grigoriev I.V."/>
            <person name="Hibbett D."/>
            <person name="Nagy L.G."/>
            <person name="Martin F.M."/>
        </authorList>
    </citation>
    <scope>NUCLEOTIDE SEQUENCE</scope>
    <source>
        <strain evidence="2">UH-Tt-Lm1</strain>
    </source>
</reference>
<evidence type="ECO:0000313" key="2">
    <source>
        <dbReference type="EMBL" id="KAF9781846.1"/>
    </source>
</evidence>
<evidence type="ECO:0000256" key="1">
    <source>
        <dbReference type="SAM" id="MobiDB-lite"/>
    </source>
</evidence>
<name>A0A9P6L3N9_9AGAM</name>
<sequence>MSSKSRPSKKLDGVLPKTDAAIQLPTIAKDVCGVALAQIASGSARVLLAMILEPLGNKQDFIDLGLVGDKKYNKVNSLILSEHFLPGELLSAGAEGTVFERKDLVEKGPRNPLKISRTHFSHWRRRDPGKLWQSPSASHGDPAYISTPQPPEAVPSVYFRPIPLCLGPLEVGTCVGQRHALSPSSRSYVTAVCRCIKVKARTIAALGIISIAAPEHDLPTPTASITGASGYRHLPGGF</sequence>
<organism evidence="2 3">
    <name type="scientific">Thelephora terrestris</name>
    <dbReference type="NCBI Taxonomy" id="56493"/>
    <lineage>
        <taxon>Eukaryota</taxon>
        <taxon>Fungi</taxon>
        <taxon>Dikarya</taxon>
        <taxon>Basidiomycota</taxon>
        <taxon>Agaricomycotina</taxon>
        <taxon>Agaricomycetes</taxon>
        <taxon>Thelephorales</taxon>
        <taxon>Thelephoraceae</taxon>
        <taxon>Thelephora</taxon>
    </lineage>
</organism>
<proteinExistence type="predicted"/>
<feature type="region of interest" description="Disordered" evidence="1">
    <location>
        <begin position="127"/>
        <end position="146"/>
    </location>
</feature>
<dbReference type="Proteomes" id="UP000736335">
    <property type="component" value="Unassembled WGS sequence"/>
</dbReference>
<evidence type="ECO:0000313" key="3">
    <source>
        <dbReference type="Proteomes" id="UP000736335"/>
    </source>
</evidence>
<protein>
    <submittedName>
        <fullName evidence="2">Uncharacterized protein</fullName>
    </submittedName>
</protein>
<dbReference type="EMBL" id="WIUZ02000013">
    <property type="protein sequence ID" value="KAF9781846.1"/>
    <property type="molecule type" value="Genomic_DNA"/>
</dbReference>
<comment type="caution">
    <text evidence="2">The sequence shown here is derived from an EMBL/GenBank/DDBJ whole genome shotgun (WGS) entry which is preliminary data.</text>
</comment>
<accession>A0A9P6L3N9</accession>
<gene>
    <name evidence="2" type="ORF">BJ322DRAFT_1162004</name>
</gene>